<sequence>MNRCVCCRQTSFTLLKTQRNGWRIKKCQMCGLVQVVPMPSRKAISALYFHDWEHFSAYQSQRPAHQTYFRQFLSYVLQKASKKRSLCLLDIGSATGILLSAAKEQGMSAVGVDVSHDAVSYCTKHGLTAYQGTLADVSARKTWHHVFDVVTACQVIEHERDPLTFFRTVARVLKPDGICIVTTPSHDTVWQKVMGVRWIGYQHPEHLFFFTPVTLQRFMETAGLTVALTRPDFSRPYSVGYAFRRLGDYIPGLRWFFRPFERLFQNVQISVPFNPWGDFLLIGRNSMV</sequence>
<dbReference type="InterPro" id="IPR029063">
    <property type="entry name" value="SAM-dependent_MTases_sf"/>
</dbReference>
<protein>
    <submittedName>
        <fullName evidence="1">Methylase involved in ubiquinone/menaquinone biosynthesis</fullName>
    </submittedName>
</protein>
<reference evidence="1 2" key="1">
    <citation type="journal article" date="2015" name="Nature">
        <title>rRNA introns, odd ribosomes, and small enigmatic genomes across a large radiation of phyla.</title>
        <authorList>
            <person name="Brown C.T."/>
            <person name="Hug L.A."/>
            <person name="Thomas B.C."/>
            <person name="Sharon I."/>
            <person name="Castelle C.J."/>
            <person name="Singh A."/>
            <person name="Wilkins M.J."/>
            <person name="Williams K.H."/>
            <person name="Banfield J.F."/>
        </authorList>
    </citation>
    <scope>NUCLEOTIDE SEQUENCE [LARGE SCALE GENOMIC DNA]</scope>
</reference>
<dbReference type="SUPFAM" id="SSF53335">
    <property type="entry name" value="S-adenosyl-L-methionine-dependent methyltransferases"/>
    <property type="match status" value="1"/>
</dbReference>
<keyword evidence="1" id="KW-0830">Ubiquinone</keyword>
<dbReference type="GO" id="GO:0008168">
    <property type="term" value="F:methyltransferase activity"/>
    <property type="evidence" value="ECO:0007669"/>
    <property type="project" value="UniProtKB-KW"/>
</dbReference>
<organism evidence="1 2">
    <name type="scientific">Candidatus Gottesmanbacteria bacterium GW2011_GWA2_42_18</name>
    <dbReference type="NCBI Taxonomy" id="1618442"/>
    <lineage>
        <taxon>Bacteria</taxon>
        <taxon>Candidatus Gottesmaniibacteriota</taxon>
    </lineage>
</organism>
<keyword evidence="1" id="KW-0808">Transferase</keyword>
<evidence type="ECO:0000313" key="1">
    <source>
        <dbReference type="EMBL" id="KKS45430.1"/>
    </source>
</evidence>
<dbReference type="Pfam" id="PF13489">
    <property type="entry name" value="Methyltransf_23"/>
    <property type="match status" value="1"/>
</dbReference>
<dbReference type="Gene3D" id="3.40.50.150">
    <property type="entry name" value="Vaccinia Virus protein VP39"/>
    <property type="match status" value="1"/>
</dbReference>
<evidence type="ECO:0000313" key="2">
    <source>
        <dbReference type="Proteomes" id="UP000034320"/>
    </source>
</evidence>
<dbReference type="CDD" id="cd02440">
    <property type="entry name" value="AdoMet_MTases"/>
    <property type="match status" value="1"/>
</dbReference>
<dbReference type="AlphaFoldDB" id="A0A0G0Z9N3"/>
<proteinExistence type="predicted"/>
<dbReference type="EMBL" id="LCDD01000040">
    <property type="protein sequence ID" value="KKS45430.1"/>
    <property type="molecule type" value="Genomic_DNA"/>
</dbReference>
<dbReference type="Proteomes" id="UP000034320">
    <property type="component" value="Unassembled WGS sequence"/>
</dbReference>
<accession>A0A0G0Z9N3</accession>
<dbReference type="GO" id="GO:0032259">
    <property type="term" value="P:methylation"/>
    <property type="evidence" value="ECO:0007669"/>
    <property type="project" value="UniProtKB-KW"/>
</dbReference>
<gene>
    <name evidence="1" type="ORF">UV09_C0040G0005</name>
</gene>
<name>A0A0G0Z9N3_9BACT</name>
<comment type="caution">
    <text evidence="1">The sequence shown here is derived from an EMBL/GenBank/DDBJ whole genome shotgun (WGS) entry which is preliminary data.</text>
</comment>
<dbReference type="PANTHER" id="PTHR43861">
    <property type="entry name" value="TRANS-ACONITATE 2-METHYLTRANSFERASE-RELATED"/>
    <property type="match status" value="1"/>
</dbReference>
<keyword evidence="1" id="KW-0489">Methyltransferase</keyword>